<dbReference type="PANTHER" id="PTHR30160">
    <property type="entry name" value="TETRAACYLDISACCHARIDE 4'-KINASE-RELATED"/>
    <property type="match status" value="1"/>
</dbReference>
<dbReference type="Pfam" id="PF01075">
    <property type="entry name" value="Glyco_transf_9"/>
    <property type="match status" value="1"/>
</dbReference>
<name>R6I9Z2_9FIRM</name>
<dbReference type="RefSeq" id="WP_021718072.1">
    <property type="nucleotide sequence ID" value="NZ_CAUERG010000003.1"/>
</dbReference>
<proteinExistence type="predicted"/>
<gene>
    <name evidence="3" type="ORF">BN533_01172</name>
</gene>
<dbReference type="InterPro" id="IPR051199">
    <property type="entry name" value="LPS_LOS_Heptosyltrfase"/>
</dbReference>
<dbReference type="GO" id="GO:0009244">
    <property type="term" value="P:lipopolysaccharide core region biosynthetic process"/>
    <property type="evidence" value="ECO:0007669"/>
    <property type="project" value="TreeGrafter"/>
</dbReference>
<evidence type="ECO:0000256" key="1">
    <source>
        <dbReference type="ARBA" id="ARBA00022676"/>
    </source>
</evidence>
<dbReference type="SUPFAM" id="SSF53756">
    <property type="entry name" value="UDP-Glycosyltransferase/glycogen phosphorylase"/>
    <property type="match status" value="1"/>
</dbReference>
<dbReference type="AlphaFoldDB" id="R6I9Z2"/>
<dbReference type="HOGENOM" id="CLU_038371_0_0_9"/>
<dbReference type="GO" id="GO:0005829">
    <property type="term" value="C:cytosol"/>
    <property type="evidence" value="ECO:0007669"/>
    <property type="project" value="TreeGrafter"/>
</dbReference>
<comment type="caution">
    <text evidence="3">The sequence shown here is derived from an EMBL/GenBank/DDBJ whole genome shotgun (WGS) entry which is preliminary data.</text>
</comment>
<evidence type="ECO:0000313" key="3">
    <source>
        <dbReference type="EMBL" id="CDB46115.1"/>
    </source>
</evidence>
<dbReference type="GO" id="GO:0008713">
    <property type="term" value="F:ADP-heptose-lipopolysaccharide heptosyltransferase activity"/>
    <property type="evidence" value="ECO:0007669"/>
    <property type="project" value="TreeGrafter"/>
</dbReference>
<dbReference type="EMBL" id="CBDS010000073">
    <property type="protein sequence ID" value="CDB46115.1"/>
    <property type="molecule type" value="Genomic_DNA"/>
</dbReference>
<organism evidence="3">
    <name type="scientific">Phascolarctobacterium faecium</name>
    <dbReference type="NCBI Taxonomy" id="33025"/>
    <lineage>
        <taxon>Bacteria</taxon>
        <taxon>Bacillati</taxon>
        <taxon>Bacillota</taxon>
        <taxon>Negativicutes</taxon>
        <taxon>Acidaminococcales</taxon>
        <taxon>Acidaminococcaceae</taxon>
        <taxon>Phascolarctobacterium</taxon>
    </lineage>
</organism>
<dbReference type="Gene3D" id="3.40.50.2000">
    <property type="entry name" value="Glycogen Phosphorylase B"/>
    <property type="match status" value="2"/>
</dbReference>
<dbReference type="eggNOG" id="COG0859">
    <property type="taxonomic scope" value="Bacteria"/>
</dbReference>
<dbReference type="CDD" id="cd03789">
    <property type="entry name" value="GT9_LPS_heptosyltransferase"/>
    <property type="match status" value="1"/>
</dbReference>
<reference evidence="3" key="1">
    <citation type="submission" date="2012-11" db="EMBL/GenBank/DDBJ databases">
        <title>Dependencies among metagenomic species, viruses, plasmids and units of genetic variation.</title>
        <authorList>
            <person name="Nielsen H.B."/>
            <person name="Almeida M."/>
            <person name="Juncker A.S."/>
            <person name="Rasmussen S."/>
            <person name="Li J."/>
            <person name="Sunagawa S."/>
            <person name="Plichta D."/>
            <person name="Gautier L."/>
            <person name="Le Chatelier E."/>
            <person name="Peletier E."/>
            <person name="Bonde I."/>
            <person name="Nielsen T."/>
            <person name="Manichanh C."/>
            <person name="Arumugam M."/>
            <person name="Batto J."/>
            <person name="Santos M.B.Q.D."/>
            <person name="Blom N."/>
            <person name="Borruel N."/>
            <person name="Burgdorf K.S."/>
            <person name="Boumezbeur F."/>
            <person name="Casellas F."/>
            <person name="Dore J."/>
            <person name="Guarner F."/>
            <person name="Hansen T."/>
            <person name="Hildebrand F."/>
            <person name="Kaas R.S."/>
            <person name="Kennedy S."/>
            <person name="Kristiansen K."/>
            <person name="Kultima J.R."/>
            <person name="Leonard P."/>
            <person name="Levenez F."/>
            <person name="Lund O."/>
            <person name="Moumen B."/>
            <person name="Le Paslier D."/>
            <person name="Pons N."/>
            <person name="Pedersen O."/>
            <person name="Prifti E."/>
            <person name="Qin J."/>
            <person name="Raes J."/>
            <person name="Tap J."/>
            <person name="Tims S."/>
            <person name="Ussery D.W."/>
            <person name="Yamada T."/>
            <person name="MetaHit consortium"/>
            <person name="Renault P."/>
            <person name="Sicheritz-Ponten T."/>
            <person name="Bork P."/>
            <person name="Wang J."/>
            <person name="Brunak S."/>
            <person name="Ehrlich S.D."/>
        </authorList>
    </citation>
    <scope>NUCLEOTIDE SEQUENCE [LARGE SCALE GENOMIC DNA]</scope>
</reference>
<dbReference type="STRING" id="1262914.BN533_01172"/>
<protein>
    <submittedName>
        <fullName evidence="3">Uncharacterized protein</fullName>
    </submittedName>
</protein>
<accession>R6I9Z2</accession>
<dbReference type="InterPro" id="IPR002201">
    <property type="entry name" value="Glyco_trans_9"/>
</dbReference>
<sequence length="369" mass="42134">MMKPKYNNILIDAVMHLGDLIHATTLIPLLKQQYPDARISYLVKPELVDLFKNIDNIEYVIPYKYKSKGDYFSVFRMAKEIKKYNFDLSISLDPRLRLSAMMWLAGIPTRVGSESLFGWQAGTERFFFSDYFRLKDYDVKKHSAAENFQYLVRLFLNEFDGSFFVPAFKKADFESITYIEKQLNELPEAALKIVMSVNTVDSNKNIPPQIFIDLINNMARKYQIVIIFAGINNDRIVIDKIKKEIGGTVLTFDLCGKTNLVQLNALFQQVDFLINLDNGMGHFAAAAGCPTVTIFTNSPLVQFKPLHKKTLTVGGSCGCIGECNKNLRETCGFKCLYDISVDMIMEKVDIMVRQLQGQTYEGTMKNEKN</sequence>
<evidence type="ECO:0000256" key="2">
    <source>
        <dbReference type="ARBA" id="ARBA00022679"/>
    </source>
</evidence>
<keyword evidence="1" id="KW-0328">Glycosyltransferase</keyword>
<keyword evidence="2" id="KW-0808">Transferase</keyword>